<keyword evidence="2" id="KW-1185">Reference proteome</keyword>
<evidence type="ECO:0000313" key="2">
    <source>
        <dbReference type="Proteomes" id="UP000054359"/>
    </source>
</evidence>
<feature type="non-terminal residue" evidence="1">
    <location>
        <position position="219"/>
    </location>
</feature>
<name>A0A087T2H3_STEMI</name>
<evidence type="ECO:0000313" key="1">
    <source>
        <dbReference type="EMBL" id="KFM59312.1"/>
    </source>
</evidence>
<sequence>MTSTSRKIHSRRRLAALTFLSNISLDGTHRDTNLAELNFNLHFKRTRSVPVDRLEFTTKENCARPANTIECKVKNVVENSNVTKTLELGERKLFRRESQDKILENFYRLDDQGQSKSKDRVHKFVSDAKTRLCNLSQKRKQLTHQKSIESYGLPSGKSTESLAAGGCRSRKASLCPSECSFPTVVEVKFLKSLNEYKNEAERMVLVCGKKSPFVMFSVL</sequence>
<reference evidence="1 2" key="1">
    <citation type="submission" date="2013-11" db="EMBL/GenBank/DDBJ databases">
        <title>Genome sequencing of Stegodyphus mimosarum.</title>
        <authorList>
            <person name="Bechsgaard J."/>
        </authorList>
    </citation>
    <scope>NUCLEOTIDE SEQUENCE [LARGE SCALE GENOMIC DNA]</scope>
</reference>
<proteinExistence type="predicted"/>
<dbReference type="AlphaFoldDB" id="A0A087T2H3"/>
<gene>
    <name evidence="1" type="ORF">X975_11364</name>
</gene>
<dbReference type="InterPro" id="IPR012388">
    <property type="entry name" value="CABLES1/2"/>
</dbReference>
<dbReference type="GO" id="GO:0051726">
    <property type="term" value="P:regulation of cell cycle"/>
    <property type="evidence" value="ECO:0007669"/>
    <property type="project" value="InterPro"/>
</dbReference>
<dbReference type="EMBL" id="KK113087">
    <property type="protein sequence ID" value="KFM59312.1"/>
    <property type="molecule type" value="Genomic_DNA"/>
</dbReference>
<dbReference type="OMA" id="CARPANT"/>
<dbReference type="OrthoDB" id="5353095at2759"/>
<protein>
    <submittedName>
        <fullName evidence="1">Uncharacterized protein</fullName>
    </submittedName>
</protein>
<dbReference type="STRING" id="407821.A0A087T2H3"/>
<dbReference type="PANTHER" id="PTHR22896">
    <property type="entry name" value="CDK5 AND ABL1 ENZYME SUBSTRATE 1"/>
    <property type="match status" value="1"/>
</dbReference>
<organism evidence="1 2">
    <name type="scientific">Stegodyphus mimosarum</name>
    <name type="common">African social velvet spider</name>
    <dbReference type="NCBI Taxonomy" id="407821"/>
    <lineage>
        <taxon>Eukaryota</taxon>
        <taxon>Metazoa</taxon>
        <taxon>Ecdysozoa</taxon>
        <taxon>Arthropoda</taxon>
        <taxon>Chelicerata</taxon>
        <taxon>Arachnida</taxon>
        <taxon>Araneae</taxon>
        <taxon>Araneomorphae</taxon>
        <taxon>Entelegynae</taxon>
        <taxon>Eresoidea</taxon>
        <taxon>Eresidae</taxon>
        <taxon>Stegodyphus</taxon>
    </lineage>
</organism>
<accession>A0A087T2H3</accession>
<dbReference type="PANTHER" id="PTHR22896:SF0">
    <property type="entry name" value="CYCLIN N-TERMINAL DOMAIN-CONTAINING PROTEIN"/>
    <property type="match status" value="1"/>
</dbReference>
<dbReference type="Proteomes" id="UP000054359">
    <property type="component" value="Unassembled WGS sequence"/>
</dbReference>